<gene>
    <name evidence="6" type="ORF">GR212_22750</name>
</gene>
<keyword evidence="4 5" id="KW-0472">Membrane</keyword>
<dbReference type="AlphaFoldDB" id="A0A6L9UCY1"/>
<evidence type="ECO:0000256" key="3">
    <source>
        <dbReference type="ARBA" id="ARBA00022989"/>
    </source>
</evidence>
<dbReference type="InterPro" id="IPR032808">
    <property type="entry name" value="DoxX"/>
</dbReference>
<keyword evidence="3 5" id="KW-1133">Transmembrane helix</keyword>
<dbReference type="EMBL" id="WUEY01000012">
    <property type="protein sequence ID" value="NEI72408.1"/>
    <property type="molecule type" value="Genomic_DNA"/>
</dbReference>
<dbReference type="GO" id="GO:0016020">
    <property type="term" value="C:membrane"/>
    <property type="evidence" value="ECO:0007669"/>
    <property type="project" value="UniProtKB-SubCell"/>
</dbReference>
<sequence length="128" mass="13426">MIISFSNELVVAGRLLLGGAFVFAGLRNIQNRAVVTEIMKARGVRRAGAVFLLGVGVQAAAGLSLAAGIRTAEMAAVLLLFVIAATVMFHNFWDYQGQDRASRINSLVGNVAITGGLIVLIAGAMERP</sequence>
<feature type="transmembrane region" description="Helical" evidence="5">
    <location>
        <begin position="107"/>
        <end position="125"/>
    </location>
</feature>
<dbReference type="Pfam" id="PF07681">
    <property type="entry name" value="DoxX"/>
    <property type="match status" value="1"/>
</dbReference>
<evidence type="ECO:0000256" key="4">
    <source>
        <dbReference type="ARBA" id="ARBA00023136"/>
    </source>
</evidence>
<organism evidence="6 7">
    <name type="scientific">Rhizobium lusitanum</name>
    <dbReference type="NCBI Taxonomy" id="293958"/>
    <lineage>
        <taxon>Bacteria</taxon>
        <taxon>Pseudomonadati</taxon>
        <taxon>Pseudomonadota</taxon>
        <taxon>Alphaproteobacteria</taxon>
        <taxon>Hyphomicrobiales</taxon>
        <taxon>Rhizobiaceae</taxon>
        <taxon>Rhizobium/Agrobacterium group</taxon>
        <taxon>Rhizobium</taxon>
    </lineage>
</organism>
<protein>
    <submittedName>
        <fullName evidence="6">DoxX family membrane protein</fullName>
    </submittedName>
</protein>
<evidence type="ECO:0000313" key="7">
    <source>
        <dbReference type="Proteomes" id="UP000483035"/>
    </source>
</evidence>
<evidence type="ECO:0000256" key="2">
    <source>
        <dbReference type="ARBA" id="ARBA00022692"/>
    </source>
</evidence>
<proteinExistence type="predicted"/>
<evidence type="ECO:0000256" key="1">
    <source>
        <dbReference type="ARBA" id="ARBA00004141"/>
    </source>
</evidence>
<evidence type="ECO:0000313" key="6">
    <source>
        <dbReference type="EMBL" id="NEI72408.1"/>
    </source>
</evidence>
<feature type="transmembrane region" description="Helical" evidence="5">
    <location>
        <begin position="12"/>
        <end position="29"/>
    </location>
</feature>
<reference evidence="6 7" key="1">
    <citation type="submission" date="2019-12" db="EMBL/GenBank/DDBJ databases">
        <title>Rhizobium genotypes associated with high levels of biological nitrogen fixation by grain legumes in a temperate-maritime cropping system.</title>
        <authorList>
            <person name="Maluk M."/>
            <person name="Francesc Ferrando Molina F."/>
            <person name="Lopez Del Egido L."/>
            <person name="Lafos M."/>
            <person name="Langarica-Fuentes A."/>
            <person name="Gebre Yohannes G."/>
            <person name="Young M.W."/>
            <person name="Martin P."/>
            <person name="Gantlett R."/>
            <person name="Kenicer G."/>
            <person name="Hawes C."/>
            <person name="Begg G.S."/>
            <person name="Quilliam R.S."/>
            <person name="Squire G.R."/>
            <person name="Poole P.S."/>
            <person name="Young P.W."/>
            <person name="Iannetta P.M."/>
            <person name="James E.K."/>
        </authorList>
    </citation>
    <scope>NUCLEOTIDE SEQUENCE [LARGE SCALE GENOMIC DNA]</scope>
    <source>
        <strain evidence="6 7">JHI1118</strain>
    </source>
</reference>
<dbReference type="Proteomes" id="UP000483035">
    <property type="component" value="Unassembled WGS sequence"/>
</dbReference>
<keyword evidence="2 5" id="KW-0812">Transmembrane</keyword>
<feature type="transmembrane region" description="Helical" evidence="5">
    <location>
        <begin position="75"/>
        <end position="95"/>
    </location>
</feature>
<feature type="transmembrane region" description="Helical" evidence="5">
    <location>
        <begin position="50"/>
        <end position="69"/>
    </location>
</feature>
<dbReference type="RefSeq" id="WP_163989744.1">
    <property type="nucleotide sequence ID" value="NZ_WUEY01000012.1"/>
</dbReference>
<evidence type="ECO:0000256" key="5">
    <source>
        <dbReference type="SAM" id="Phobius"/>
    </source>
</evidence>
<name>A0A6L9UCY1_9HYPH</name>
<comment type="subcellular location">
    <subcellularLocation>
        <location evidence="1">Membrane</location>
        <topology evidence="1">Multi-pass membrane protein</topology>
    </subcellularLocation>
</comment>
<accession>A0A6L9UCY1</accession>
<comment type="caution">
    <text evidence="6">The sequence shown here is derived from an EMBL/GenBank/DDBJ whole genome shotgun (WGS) entry which is preliminary data.</text>
</comment>